<evidence type="ECO:0000259" key="1">
    <source>
        <dbReference type="Pfam" id="PF01872"/>
    </source>
</evidence>
<dbReference type="Proteomes" id="UP000232188">
    <property type="component" value="Unassembled WGS sequence"/>
</dbReference>
<name>A0A2M9YLB2_9LEPT</name>
<dbReference type="EMBL" id="NPDU01000004">
    <property type="protein sequence ID" value="PJZ63553.1"/>
    <property type="molecule type" value="Genomic_DNA"/>
</dbReference>
<dbReference type="InterPro" id="IPR024072">
    <property type="entry name" value="DHFR-like_dom_sf"/>
</dbReference>
<dbReference type="AlphaFoldDB" id="A0A2M9YLB2"/>
<sequence>MRKIIFQMMITADGYYEGPNGEIDWHVVDEEFNDYAIDFLNQIDALLFGRITYQLMANYWPADEAVQNDPIVANRMNEIKKLVASRTLKSVNWKNSELITGDVKEEVLKLKRQSGKDIAVFGSSELGIFLIREGLIDEFRIFVNPILLGKGKPLFLGLSNPQKLKLLKTRTFNSGNMLLYYGPAE</sequence>
<evidence type="ECO:0000313" key="4">
    <source>
        <dbReference type="Proteomes" id="UP000232149"/>
    </source>
</evidence>
<dbReference type="Proteomes" id="UP000232149">
    <property type="component" value="Unassembled WGS sequence"/>
</dbReference>
<feature type="domain" description="Bacterial bifunctional deaminase-reductase C-terminal" evidence="1">
    <location>
        <begin position="2"/>
        <end position="176"/>
    </location>
</feature>
<dbReference type="SUPFAM" id="SSF53597">
    <property type="entry name" value="Dihydrofolate reductase-like"/>
    <property type="match status" value="1"/>
</dbReference>
<gene>
    <name evidence="3" type="ORF">CH376_02740</name>
    <name evidence="2" type="ORF">CH380_15720</name>
</gene>
<dbReference type="Pfam" id="PF01872">
    <property type="entry name" value="RibD_C"/>
    <property type="match status" value="1"/>
</dbReference>
<dbReference type="EMBL" id="NPDV01000014">
    <property type="protein sequence ID" value="PJZ52346.1"/>
    <property type="molecule type" value="Genomic_DNA"/>
</dbReference>
<dbReference type="PANTHER" id="PTHR38011">
    <property type="entry name" value="DIHYDROFOLATE REDUCTASE FAMILY PROTEIN (AFU_ORTHOLOGUE AFUA_8G06820)"/>
    <property type="match status" value="1"/>
</dbReference>
<dbReference type="GO" id="GO:0009231">
    <property type="term" value="P:riboflavin biosynthetic process"/>
    <property type="evidence" value="ECO:0007669"/>
    <property type="project" value="InterPro"/>
</dbReference>
<evidence type="ECO:0000313" key="2">
    <source>
        <dbReference type="EMBL" id="PJZ52346.1"/>
    </source>
</evidence>
<dbReference type="Gene3D" id="3.40.430.10">
    <property type="entry name" value="Dihydrofolate Reductase, subunit A"/>
    <property type="match status" value="1"/>
</dbReference>
<dbReference type="InterPro" id="IPR002734">
    <property type="entry name" value="RibDG_C"/>
</dbReference>
<dbReference type="RefSeq" id="WP_100786702.1">
    <property type="nucleotide sequence ID" value="NZ_NPDU01000004.1"/>
</dbReference>
<accession>A0A2M9YLB2</accession>
<evidence type="ECO:0000313" key="5">
    <source>
        <dbReference type="Proteomes" id="UP000232188"/>
    </source>
</evidence>
<dbReference type="PANTHER" id="PTHR38011:SF11">
    <property type="entry name" value="2,5-DIAMINO-6-RIBOSYLAMINO-4(3H)-PYRIMIDINONE 5'-PHOSPHATE REDUCTASE"/>
    <property type="match status" value="1"/>
</dbReference>
<keyword evidence="4" id="KW-1185">Reference proteome</keyword>
<organism evidence="2 5">
    <name type="scientific">Leptospira adleri</name>
    <dbReference type="NCBI Taxonomy" id="2023186"/>
    <lineage>
        <taxon>Bacteria</taxon>
        <taxon>Pseudomonadati</taxon>
        <taxon>Spirochaetota</taxon>
        <taxon>Spirochaetia</taxon>
        <taxon>Leptospirales</taxon>
        <taxon>Leptospiraceae</taxon>
        <taxon>Leptospira</taxon>
    </lineage>
</organism>
<protein>
    <submittedName>
        <fullName evidence="2">Riboflavin biosynthesis protein RibD</fullName>
    </submittedName>
</protein>
<proteinExistence type="predicted"/>
<comment type="caution">
    <text evidence="2">The sequence shown here is derived from an EMBL/GenBank/DDBJ whole genome shotgun (WGS) entry which is preliminary data.</text>
</comment>
<evidence type="ECO:0000313" key="3">
    <source>
        <dbReference type="EMBL" id="PJZ63553.1"/>
    </source>
</evidence>
<dbReference type="InterPro" id="IPR050765">
    <property type="entry name" value="Riboflavin_Biosynth_HTPR"/>
</dbReference>
<reference evidence="4 5" key="1">
    <citation type="submission" date="2017-07" db="EMBL/GenBank/DDBJ databases">
        <title>Leptospira spp. isolated from tropical soils.</title>
        <authorList>
            <person name="Thibeaux R."/>
            <person name="Iraola G."/>
            <person name="Ferres I."/>
            <person name="Bierque E."/>
            <person name="Girault D."/>
            <person name="Soupe-Gilbert M.-E."/>
            <person name="Picardeau M."/>
            <person name="Goarant C."/>
        </authorList>
    </citation>
    <scope>NUCLEOTIDE SEQUENCE [LARGE SCALE GENOMIC DNA]</scope>
    <source>
        <strain evidence="2 5">FH2-B-C1</strain>
        <strain evidence="3 4">FH2-B-D1</strain>
    </source>
</reference>
<dbReference type="GO" id="GO:0008703">
    <property type="term" value="F:5-amino-6-(5-phosphoribosylamino)uracil reductase activity"/>
    <property type="evidence" value="ECO:0007669"/>
    <property type="project" value="InterPro"/>
</dbReference>